<protein>
    <submittedName>
        <fullName evidence="4">Putative membrane protein</fullName>
    </submittedName>
</protein>
<evidence type="ECO:0000313" key="4">
    <source>
        <dbReference type="EMBL" id="MBB6099253.1"/>
    </source>
</evidence>
<evidence type="ECO:0000313" key="5">
    <source>
        <dbReference type="Proteomes" id="UP000569951"/>
    </source>
</evidence>
<dbReference type="Proteomes" id="UP000569951">
    <property type="component" value="Unassembled WGS sequence"/>
</dbReference>
<organism evidence="4 5">
    <name type="scientific">Deinobacterium chartae</name>
    <dbReference type="NCBI Taxonomy" id="521158"/>
    <lineage>
        <taxon>Bacteria</taxon>
        <taxon>Thermotogati</taxon>
        <taxon>Deinococcota</taxon>
        <taxon>Deinococci</taxon>
        <taxon>Deinococcales</taxon>
        <taxon>Deinococcaceae</taxon>
        <taxon>Deinobacterium</taxon>
    </lineage>
</organism>
<comment type="caution">
    <text evidence="4">The sequence shown here is derived from an EMBL/GenBank/DDBJ whole genome shotgun (WGS) entry which is preliminary data.</text>
</comment>
<reference evidence="4 5" key="1">
    <citation type="submission" date="2020-08" db="EMBL/GenBank/DDBJ databases">
        <title>Genomic Encyclopedia of Type Strains, Phase IV (KMG-IV): sequencing the most valuable type-strain genomes for metagenomic binning, comparative biology and taxonomic classification.</title>
        <authorList>
            <person name="Goeker M."/>
        </authorList>
    </citation>
    <scope>NUCLEOTIDE SEQUENCE [LARGE SCALE GENOMIC DNA]</scope>
    <source>
        <strain evidence="4 5">DSM 21458</strain>
    </source>
</reference>
<proteinExistence type="predicted"/>
<keyword evidence="2" id="KW-0732">Signal</keyword>
<dbReference type="InterPro" id="IPR012347">
    <property type="entry name" value="Ferritin-like"/>
</dbReference>
<dbReference type="RefSeq" id="WP_246351553.1">
    <property type="nucleotide sequence ID" value="NZ_JACHHG010000010.1"/>
</dbReference>
<dbReference type="PANTHER" id="PTHR38593">
    <property type="entry name" value="BLR2558 PROTEIN"/>
    <property type="match status" value="1"/>
</dbReference>
<dbReference type="PANTHER" id="PTHR38593:SF1">
    <property type="entry name" value="BLR2558 PROTEIN"/>
    <property type="match status" value="1"/>
</dbReference>
<feature type="domain" description="DUF4142" evidence="3">
    <location>
        <begin position="70"/>
        <end position="199"/>
    </location>
</feature>
<dbReference type="Gene3D" id="1.20.1260.10">
    <property type="match status" value="1"/>
</dbReference>
<feature type="signal peptide" evidence="2">
    <location>
        <begin position="1"/>
        <end position="19"/>
    </location>
</feature>
<dbReference type="InterPro" id="IPR025419">
    <property type="entry name" value="DUF4142"/>
</dbReference>
<accession>A0A841I1X1</accession>
<feature type="region of interest" description="Disordered" evidence="1">
    <location>
        <begin position="26"/>
        <end position="55"/>
    </location>
</feature>
<evidence type="ECO:0000256" key="1">
    <source>
        <dbReference type="SAM" id="MobiDB-lite"/>
    </source>
</evidence>
<keyword evidence="5" id="KW-1185">Reference proteome</keyword>
<dbReference type="Pfam" id="PF13628">
    <property type="entry name" value="DUF4142"/>
    <property type="match status" value="1"/>
</dbReference>
<evidence type="ECO:0000256" key="2">
    <source>
        <dbReference type="SAM" id="SignalP"/>
    </source>
</evidence>
<gene>
    <name evidence="4" type="ORF">HNR42_002691</name>
</gene>
<dbReference type="EMBL" id="JACHHG010000010">
    <property type="protein sequence ID" value="MBB6099253.1"/>
    <property type="molecule type" value="Genomic_DNA"/>
</dbReference>
<feature type="chain" id="PRO_5032545276" evidence="2">
    <location>
        <begin position="20"/>
        <end position="204"/>
    </location>
</feature>
<evidence type="ECO:0000259" key="3">
    <source>
        <dbReference type="Pfam" id="PF13628"/>
    </source>
</evidence>
<name>A0A841I1X1_9DEIO</name>
<sequence>MNIKTTALLLTLGLSAALAQVPAPSAPAQVPAAPGHHAMPGHTMSTPAASMMGGPSISDLTNDSNLLWMDATSMSNLAEIETSRLALGKSQNPAVRGFAQKMIDHHTVAQRELMALAIRKNARLADRPGAEQRLMYKKLQILSGAAFDRGYMDVQVKGHEATVAFFKDYLSVGRDPDVVAAARKYLPVVSGHLAEAKRIRSQLR</sequence>
<dbReference type="AlphaFoldDB" id="A0A841I1X1"/>